<evidence type="ECO:0000313" key="3">
    <source>
        <dbReference type="EnsemblPlants" id="OB07G12300.1"/>
    </source>
</evidence>
<dbReference type="AlphaFoldDB" id="J3MIJ8"/>
<feature type="region of interest" description="Disordered" evidence="1">
    <location>
        <begin position="17"/>
        <end position="42"/>
    </location>
</feature>
<sequence>MALRALASKLRIPAALRQTPASRSAHPQDMVGSTASPKPAEGGNPFPLYEMLMEQQLYAFEKRLKRNLLLANIAGGLLGMSGGFYCVRRLMDY</sequence>
<proteinExistence type="predicted"/>
<evidence type="ECO:0000256" key="2">
    <source>
        <dbReference type="SAM" id="Phobius"/>
    </source>
</evidence>
<reference evidence="3" key="1">
    <citation type="journal article" date="2013" name="Nat. Commun.">
        <title>Whole-genome sequencing of Oryza brachyantha reveals mechanisms underlying Oryza genome evolution.</title>
        <authorList>
            <person name="Chen J."/>
            <person name="Huang Q."/>
            <person name="Gao D."/>
            <person name="Wang J."/>
            <person name="Lang Y."/>
            <person name="Liu T."/>
            <person name="Li B."/>
            <person name="Bai Z."/>
            <person name="Luis Goicoechea J."/>
            <person name="Liang C."/>
            <person name="Chen C."/>
            <person name="Zhang W."/>
            <person name="Sun S."/>
            <person name="Liao Y."/>
            <person name="Zhang X."/>
            <person name="Yang L."/>
            <person name="Song C."/>
            <person name="Wang M."/>
            <person name="Shi J."/>
            <person name="Liu G."/>
            <person name="Liu J."/>
            <person name="Zhou H."/>
            <person name="Zhou W."/>
            <person name="Yu Q."/>
            <person name="An N."/>
            <person name="Chen Y."/>
            <person name="Cai Q."/>
            <person name="Wang B."/>
            <person name="Liu B."/>
            <person name="Min J."/>
            <person name="Huang Y."/>
            <person name="Wu H."/>
            <person name="Li Z."/>
            <person name="Zhang Y."/>
            <person name="Yin Y."/>
            <person name="Song W."/>
            <person name="Jiang J."/>
            <person name="Jackson S.A."/>
            <person name="Wing R.A."/>
            <person name="Wang J."/>
            <person name="Chen M."/>
        </authorList>
    </citation>
    <scope>NUCLEOTIDE SEQUENCE [LARGE SCALE GENOMIC DNA]</scope>
    <source>
        <strain evidence="3">cv. IRGC 101232</strain>
    </source>
</reference>
<dbReference type="EnsemblPlants" id="OB07G12300.1">
    <property type="protein sequence ID" value="OB07G12300.1"/>
    <property type="gene ID" value="OB07G12300"/>
</dbReference>
<keyword evidence="4" id="KW-1185">Reference proteome</keyword>
<keyword evidence="2" id="KW-0472">Membrane</keyword>
<dbReference type="Proteomes" id="UP000006038">
    <property type="component" value="Chromosome 7"/>
</dbReference>
<dbReference type="HOGENOM" id="CLU_186361_0_0_1"/>
<keyword evidence="2" id="KW-1133">Transmembrane helix</keyword>
<protein>
    <submittedName>
        <fullName evidence="3">Uncharacterized protein</fullName>
    </submittedName>
</protein>
<feature type="transmembrane region" description="Helical" evidence="2">
    <location>
        <begin position="68"/>
        <end position="87"/>
    </location>
</feature>
<keyword evidence="2" id="KW-0812">Transmembrane</keyword>
<reference evidence="3" key="2">
    <citation type="submission" date="2013-04" db="UniProtKB">
        <authorList>
            <consortium name="EnsemblPlants"/>
        </authorList>
    </citation>
    <scope>IDENTIFICATION</scope>
</reference>
<evidence type="ECO:0000256" key="1">
    <source>
        <dbReference type="SAM" id="MobiDB-lite"/>
    </source>
</evidence>
<organism evidence="3">
    <name type="scientific">Oryza brachyantha</name>
    <name type="common">malo sina</name>
    <dbReference type="NCBI Taxonomy" id="4533"/>
    <lineage>
        <taxon>Eukaryota</taxon>
        <taxon>Viridiplantae</taxon>
        <taxon>Streptophyta</taxon>
        <taxon>Embryophyta</taxon>
        <taxon>Tracheophyta</taxon>
        <taxon>Spermatophyta</taxon>
        <taxon>Magnoliopsida</taxon>
        <taxon>Liliopsida</taxon>
        <taxon>Poales</taxon>
        <taxon>Poaceae</taxon>
        <taxon>BOP clade</taxon>
        <taxon>Oryzoideae</taxon>
        <taxon>Oryzeae</taxon>
        <taxon>Oryzinae</taxon>
        <taxon>Oryza</taxon>
    </lineage>
</organism>
<name>J3MIJ8_ORYBR</name>
<dbReference type="Gramene" id="OB07G12300.1">
    <property type="protein sequence ID" value="OB07G12300.1"/>
    <property type="gene ID" value="OB07G12300"/>
</dbReference>
<accession>J3MIJ8</accession>
<evidence type="ECO:0000313" key="4">
    <source>
        <dbReference type="Proteomes" id="UP000006038"/>
    </source>
</evidence>